<evidence type="ECO:0000313" key="4">
    <source>
        <dbReference type="Proteomes" id="UP000008210"/>
    </source>
</evidence>
<keyword evidence="4" id="KW-1185">Reference proteome</keyword>
<evidence type="ECO:0000313" key="3">
    <source>
        <dbReference type="EMBL" id="CAJ93966.1"/>
    </source>
</evidence>
<evidence type="ECO:0000259" key="2">
    <source>
        <dbReference type="Pfam" id="PF22895"/>
    </source>
</evidence>
<feature type="transmembrane region" description="Helical" evidence="1">
    <location>
        <begin position="184"/>
        <end position="200"/>
    </location>
</feature>
<feature type="transmembrane region" description="Helical" evidence="1">
    <location>
        <begin position="156"/>
        <end position="178"/>
    </location>
</feature>
<reference evidence="3 4" key="1">
    <citation type="journal article" date="2006" name="Nat. Biotechnol.">
        <title>Genome sequence of the bioplastic-producing 'Knallgas' bacterium Ralstonia eutropha H16.</title>
        <authorList>
            <person name="Pohlmann A."/>
            <person name="Fricke W.F."/>
            <person name="Reinecke F."/>
            <person name="Kusian B."/>
            <person name="Liesegang H."/>
            <person name="Cramm R."/>
            <person name="Eitinger T."/>
            <person name="Ewering C."/>
            <person name="Potter M."/>
            <person name="Schwartz E."/>
            <person name="Strittmatter A."/>
            <person name="Voss I."/>
            <person name="Gottschalk G."/>
            <person name="Steinbuechel A."/>
            <person name="Friedrich B."/>
            <person name="Bowien B."/>
        </authorList>
    </citation>
    <scope>NUCLEOTIDE SEQUENCE [LARGE SCALE GENOMIC DNA]</scope>
    <source>
        <strain evidence="4">ATCC 17699 / DSM 428 / KCTC 22496 / NCIMB 10442 / H16 / Stanier 337</strain>
    </source>
</reference>
<feature type="transmembrane region" description="Helical" evidence="1">
    <location>
        <begin position="125"/>
        <end position="144"/>
    </location>
</feature>
<feature type="transmembrane region" description="Helical" evidence="1">
    <location>
        <begin position="207"/>
        <end position="225"/>
    </location>
</feature>
<evidence type="ECO:0000256" key="1">
    <source>
        <dbReference type="SAM" id="Phobius"/>
    </source>
</evidence>
<accession>Q0K7Q5</accession>
<feature type="transmembrane region" description="Helical" evidence="1">
    <location>
        <begin position="348"/>
        <end position="366"/>
    </location>
</feature>
<dbReference type="HOGENOM" id="CLU_470789_0_0_4"/>
<gene>
    <name evidence="3" type="ordered locus">H16_A2890</name>
</gene>
<keyword evidence="1" id="KW-0472">Membrane</keyword>
<feature type="transmembrane region" description="Helical" evidence="1">
    <location>
        <begin position="83"/>
        <end position="113"/>
    </location>
</feature>
<protein>
    <submittedName>
        <fullName evidence="3">Conserved hypothetical membrane spanning protein</fullName>
    </submittedName>
</protein>
<keyword evidence="1" id="KW-1133">Transmembrane helix</keyword>
<feature type="transmembrane region" description="Helical" evidence="1">
    <location>
        <begin position="278"/>
        <end position="300"/>
    </location>
</feature>
<feature type="transmembrane region" description="Helical" evidence="1">
    <location>
        <begin position="386"/>
        <end position="402"/>
    </location>
</feature>
<proteinExistence type="predicted"/>
<organism evidence="3 4">
    <name type="scientific">Cupriavidus necator (strain ATCC 17699 / DSM 428 / KCTC 22496 / NCIMB 10442 / H16 / Stanier 337)</name>
    <name type="common">Ralstonia eutropha</name>
    <dbReference type="NCBI Taxonomy" id="381666"/>
    <lineage>
        <taxon>Bacteria</taxon>
        <taxon>Pseudomonadati</taxon>
        <taxon>Pseudomonadota</taxon>
        <taxon>Betaproteobacteria</taxon>
        <taxon>Burkholderiales</taxon>
        <taxon>Burkholderiaceae</taxon>
        <taxon>Cupriavidus</taxon>
    </lineage>
</organism>
<sequence>MGSLDGDVSGTEKMQKNLSAFQIGLMAAVAAILIVFNVDSMWSQSVDLAHHYALAFRISENWTLTPGDPSIAEMNFYPRTSHILAAILGLIFNSTFLGIHLLSLIALVVLWGSVVFVLSTLPRRVASVSILALTTLLVLNRVVLRLEIHGAEIDDNFFFSQLVAQGMVLLILAVAVFVEVHSRISYAFGIFLVAAVYIVTGTHLLPALELLGVLLGIVILNAWTRSAGTLGNRVRTYLWYALIAISAIAATFLNPAFSAMRKISENNGALHLVRIPGAGMLVTLALLVAVVSLALMIIWWRSGKDTVRFNVALKYFGLYGGSIACLCICQIVLLRFGYGSEYAAKKYAFGLSTQLFISAAILIGLYFNRGRATEDQGGWSGNEHGLSLLVLASFTGIILLILPSSKRLDTSDVVSLEHQLIVLRDVGLSPSSAKQNVVIGLRNMSPVINYMFSVAVAKTYREFAIDVLMGNKLGNISSYGTILTSTGFAPYYRADCARSVASGAVSLVDATCMAESLAKPEICKGKLDFTSRGWMNASAIPGFSWAEDHGRWTDGRSAAITCSVSDDMPSRVKIRLAPFFYGSHRTQRLIVKVGSSSSEYSFAQENAPGSIDVALPQTRPDENLTIRLQMPDAISPMQAGMNPDERMLGFLIESVTFE</sequence>
<dbReference type="eggNOG" id="ENOG5032SFM">
    <property type="taxonomic scope" value="Bacteria"/>
</dbReference>
<keyword evidence="1" id="KW-0812">Transmembrane</keyword>
<name>Q0K7Q5_CUPNH</name>
<dbReference type="STRING" id="381666.H16_A2890"/>
<feature type="transmembrane region" description="Helical" evidence="1">
    <location>
        <begin position="237"/>
        <end position="257"/>
    </location>
</feature>
<dbReference type="KEGG" id="reh:H16_A2890"/>
<dbReference type="Pfam" id="PF22895">
    <property type="entry name" value="DUF7024"/>
    <property type="match status" value="1"/>
</dbReference>
<dbReference type="InterPro" id="IPR054288">
    <property type="entry name" value="DUF7024"/>
</dbReference>
<dbReference type="Proteomes" id="UP000008210">
    <property type="component" value="Chromosome 1"/>
</dbReference>
<dbReference type="AlphaFoldDB" id="Q0K7Q5"/>
<feature type="transmembrane region" description="Helical" evidence="1">
    <location>
        <begin position="20"/>
        <end position="38"/>
    </location>
</feature>
<dbReference type="EMBL" id="AM260479">
    <property type="protein sequence ID" value="CAJ93966.1"/>
    <property type="molecule type" value="Genomic_DNA"/>
</dbReference>
<feature type="transmembrane region" description="Helical" evidence="1">
    <location>
        <begin position="312"/>
        <end position="336"/>
    </location>
</feature>
<feature type="domain" description="DUF7024" evidence="2">
    <location>
        <begin position="538"/>
        <end position="654"/>
    </location>
</feature>